<evidence type="ECO:0000313" key="1">
    <source>
        <dbReference type="EMBL" id="SBW84319.1"/>
    </source>
</evidence>
<dbReference type="Proteomes" id="UP000245431">
    <property type="component" value="Chromosome PVE_r2"/>
</dbReference>
<gene>
    <name evidence="1" type="ORF">PVE_R2G0290</name>
</gene>
<evidence type="ECO:0000313" key="2">
    <source>
        <dbReference type="Proteomes" id="UP000245431"/>
    </source>
</evidence>
<proteinExistence type="predicted"/>
<organism evidence="1 2">
    <name type="scientific">Pseudomonas veronii 1YdBTEX2</name>
    <dbReference type="NCBI Taxonomy" id="1295141"/>
    <lineage>
        <taxon>Bacteria</taxon>
        <taxon>Pseudomonadati</taxon>
        <taxon>Pseudomonadota</taxon>
        <taxon>Gammaproteobacteria</taxon>
        <taxon>Pseudomonadales</taxon>
        <taxon>Pseudomonadaceae</taxon>
        <taxon>Pseudomonas</taxon>
    </lineage>
</organism>
<dbReference type="EMBL" id="LT599584">
    <property type="protein sequence ID" value="SBW84319.1"/>
    <property type="molecule type" value="Genomic_DNA"/>
</dbReference>
<protein>
    <submittedName>
        <fullName evidence="1">Uncharacterized protein</fullName>
    </submittedName>
</protein>
<accession>A0A1D3K7K4</accession>
<dbReference type="AlphaFoldDB" id="A0A1D3K7K4"/>
<reference evidence="2" key="1">
    <citation type="submission" date="2016-07" db="EMBL/GenBank/DDBJ databases">
        <authorList>
            <person name="Florea S."/>
            <person name="Webb J.S."/>
            <person name="Jaromczyk J."/>
            <person name="Schardl C.L."/>
        </authorList>
    </citation>
    <scope>NUCLEOTIDE SEQUENCE [LARGE SCALE GENOMIC DNA]</scope>
    <source>
        <strain evidence="2">1YdBTEX2</strain>
    </source>
</reference>
<name>A0A1D3K7K4_PSEVE</name>
<sequence>MLLLPGQTNPQKAFDQSSGHWVKTAGSVLSLNEHCSEALDSRLGGVWRGKILRPVQDANP</sequence>